<keyword evidence="2 7" id="KW-0812">Transmembrane</keyword>
<keyword evidence="5 7" id="KW-0456">Lyase</keyword>
<feature type="compositionally biased region" description="Basic and acidic residues" evidence="8">
    <location>
        <begin position="1"/>
        <end position="10"/>
    </location>
</feature>
<evidence type="ECO:0000313" key="9">
    <source>
        <dbReference type="EMBL" id="RJP23747.1"/>
    </source>
</evidence>
<comment type="subcellular location">
    <subcellularLocation>
        <location evidence="7">Cell membrane</location>
        <topology evidence="7">Single-pass membrane protein</topology>
    </subcellularLocation>
</comment>
<dbReference type="GO" id="GO:0009252">
    <property type="term" value="P:peptidoglycan biosynthetic process"/>
    <property type="evidence" value="ECO:0007669"/>
    <property type="project" value="UniProtKB-UniRule"/>
</dbReference>
<gene>
    <name evidence="7 9" type="primary">mltG</name>
    <name evidence="9" type="ORF">C4520_05710</name>
</gene>
<evidence type="ECO:0000256" key="1">
    <source>
        <dbReference type="ARBA" id="ARBA00022475"/>
    </source>
</evidence>
<evidence type="ECO:0000256" key="4">
    <source>
        <dbReference type="ARBA" id="ARBA00023136"/>
    </source>
</evidence>
<name>A0A3A4NTK2_ABYX5</name>
<dbReference type="EC" id="4.2.2.29" evidence="7"/>
<dbReference type="GO" id="GO:0005886">
    <property type="term" value="C:plasma membrane"/>
    <property type="evidence" value="ECO:0007669"/>
    <property type="project" value="UniProtKB-SubCell"/>
</dbReference>
<dbReference type="NCBIfam" id="TIGR00247">
    <property type="entry name" value="endolytic transglycosylase MltG"/>
    <property type="match status" value="1"/>
</dbReference>
<evidence type="ECO:0000256" key="6">
    <source>
        <dbReference type="ARBA" id="ARBA00023316"/>
    </source>
</evidence>
<dbReference type="AlphaFoldDB" id="A0A3A4NTK2"/>
<evidence type="ECO:0000313" key="10">
    <source>
        <dbReference type="Proteomes" id="UP000265882"/>
    </source>
</evidence>
<dbReference type="Proteomes" id="UP000265882">
    <property type="component" value="Unassembled WGS sequence"/>
</dbReference>
<keyword evidence="3 7" id="KW-1133">Transmembrane helix</keyword>
<evidence type="ECO:0000256" key="2">
    <source>
        <dbReference type="ARBA" id="ARBA00022692"/>
    </source>
</evidence>
<keyword evidence="1 7" id="KW-1003">Cell membrane</keyword>
<evidence type="ECO:0000256" key="3">
    <source>
        <dbReference type="ARBA" id="ARBA00022989"/>
    </source>
</evidence>
<feature type="region of interest" description="Disordered" evidence="8">
    <location>
        <begin position="1"/>
        <end position="24"/>
    </location>
</feature>
<dbReference type="Gene3D" id="3.30.1490.480">
    <property type="entry name" value="Endolytic murein transglycosylase"/>
    <property type="match status" value="2"/>
</dbReference>
<dbReference type="Gene3D" id="3.30.160.60">
    <property type="entry name" value="Classic Zinc Finger"/>
    <property type="match status" value="1"/>
</dbReference>
<accession>A0A3A4NTK2</accession>
<evidence type="ECO:0000256" key="5">
    <source>
        <dbReference type="ARBA" id="ARBA00023239"/>
    </source>
</evidence>
<dbReference type="GO" id="GO:0008932">
    <property type="term" value="F:lytic endotransglycosylase activity"/>
    <property type="evidence" value="ECO:0007669"/>
    <property type="project" value="UniProtKB-UniRule"/>
</dbReference>
<dbReference type="PANTHER" id="PTHR30518:SF2">
    <property type="entry name" value="ENDOLYTIC MUREIN TRANSGLYCOSYLASE"/>
    <property type="match status" value="1"/>
</dbReference>
<comment type="caution">
    <text evidence="9">The sequence shown here is derived from an EMBL/GenBank/DDBJ whole genome shotgun (WGS) entry which is preliminary data.</text>
</comment>
<keyword evidence="4 7" id="KW-0472">Membrane</keyword>
<comment type="similarity">
    <text evidence="7">Belongs to the transglycosylase MltG family.</text>
</comment>
<dbReference type="HAMAP" id="MF_02065">
    <property type="entry name" value="MltG"/>
    <property type="match status" value="1"/>
</dbReference>
<dbReference type="CDD" id="cd08010">
    <property type="entry name" value="MltG_like"/>
    <property type="match status" value="1"/>
</dbReference>
<protein>
    <recommendedName>
        <fullName evidence="7">Endolytic murein transglycosylase</fullName>
        <ecNumber evidence="7">4.2.2.29</ecNumber>
    </recommendedName>
    <alternativeName>
        <fullName evidence="7">Peptidoglycan lytic transglycosylase</fullName>
    </alternativeName>
    <alternativeName>
        <fullName evidence="7">Peptidoglycan polymerization terminase</fullName>
    </alternativeName>
</protein>
<keyword evidence="6 7" id="KW-0961">Cell wall biogenesis/degradation</keyword>
<dbReference type="PANTHER" id="PTHR30518">
    <property type="entry name" value="ENDOLYTIC MUREIN TRANSGLYCOSYLASE"/>
    <property type="match status" value="1"/>
</dbReference>
<proteinExistence type="inferred from homology"/>
<sequence>MVHERLHSDSPAEENEIERTPSENKSRTRQKVVSILFFAFFILLWLLLYFVNRTMAWPQRVEAGHPRYVVVEVPPGSPVAEIAERLSTHQLISSELIFTMAAAVRGTTHRLKSGEYRFDRTMSLLEILTWLEQGRVMLHKFTVPEGSTVEQIAMLLSNKRLADPQEVLSLANDAAFCQELGLDSPSLEGFLFPETYKIAKGLSAESVLRIMVDRFWHVWIAETNKRPDADELNLRDIVSIASIIEKEAIYDDEELLIASVIYNRLKKKMPLQCDVTIRYPLDNYGVNLTYADLELDSPYNSYRNRGLPPTPICNPGRSAIRAALSPPKTDYLYFVSMNNKRHKFSTNLKDHNDAVRKYQVLNEVGESES</sequence>
<dbReference type="InterPro" id="IPR003770">
    <property type="entry name" value="MLTG-like"/>
</dbReference>
<feature type="transmembrane region" description="Helical" evidence="7">
    <location>
        <begin position="32"/>
        <end position="51"/>
    </location>
</feature>
<dbReference type="GO" id="GO:0071555">
    <property type="term" value="P:cell wall organization"/>
    <property type="evidence" value="ECO:0007669"/>
    <property type="project" value="UniProtKB-KW"/>
</dbReference>
<evidence type="ECO:0000256" key="8">
    <source>
        <dbReference type="SAM" id="MobiDB-lite"/>
    </source>
</evidence>
<reference evidence="9 10" key="1">
    <citation type="journal article" date="2017" name="ISME J.">
        <title>Energy and carbon metabolisms in a deep terrestrial subsurface fluid microbial community.</title>
        <authorList>
            <person name="Momper L."/>
            <person name="Jungbluth S.P."/>
            <person name="Lee M.D."/>
            <person name="Amend J.P."/>
        </authorList>
    </citation>
    <scope>NUCLEOTIDE SEQUENCE [LARGE SCALE GENOMIC DNA]</scope>
    <source>
        <strain evidence="9">SURF_5</strain>
    </source>
</reference>
<feature type="site" description="Important for catalytic activity" evidence="7">
    <location>
        <position position="247"/>
    </location>
</feature>
<comment type="catalytic activity">
    <reaction evidence="7">
        <text>a peptidoglycan chain = a peptidoglycan chain with N-acetyl-1,6-anhydromuramyl-[peptide] at the reducing end + a peptidoglycan chain with N-acetylglucosamine at the non-reducing end.</text>
        <dbReference type="EC" id="4.2.2.29"/>
    </reaction>
</comment>
<comment type="function">
    <text evidence="7">Functions as a peptidoglycan terminase that cleaves nascent peptidoglycan strands endolytically to terminate their elongation.</text>
</comment>
<dbReference type="Pfam" id="PF02618">
    <property type="entry name" value="YceG"/>
    <property type="match status" value="1"/>
</dbReference>
<dbReference type="EMBL" id="QZKU01000043">
    <property type="protein sequence ID" value="RJP23747.1"/>
    <property type="molecule type" value="Genomic_DNA"/>
</dbReference>
<organism evidence="9 10">
    <name type="scientific">Abyssobacteria bacterium (strain SURF_5)</name>
    <dbReference type="NCBI Taxonomy" id="2093360"/>
    <lineage>
        <taxon>Bacteria</taxon>
        <taxon>Pseudomonadati</taxon>
        <taxon>Candidatus Hydrogenedentota</taxon>
        <taxon>Candidatus Abyssobacteria</taxon>
    </lineage>
</organism>
<evidence type="ECO:0000256" key="7">
    <source>
        <dbReference type="HAMAP-Rule" id="MF_02065"/>
    </source>
</evidence>